<dbReference type="Gene3D" id="3.30.1460.30">
    <property type="entry name" value="YgaC/TfoX-N like chaperone"/>
    <property type="match status" value="1"/>
</dbReference>
<name>A0A3R7NY42_9RHOB</name>
<reference evidence="2" key="1">
    <citation type="submission" date="2018-05" db="EMBL/GenBank/DDBJ databases">
        <title>Reclassification of Methylarcula marina and Methylarcula terricola as Paracoccus methylarcula sp.nov., comb.nov. and Paracoccus terricola comb.nov.</title>
        <authorList>
            <person name="Shmareva M.N."/>
            <person name="Doronina N.V."/>
            <person name="Vasilenko O.V."/>
            <person name="Tarlachkov S.V."/>
            <person name="Trotsenko Y.A."/>
        </authorList>
    </citation>
    <scope>NUCLEOTIDE SEQUENCE [LARGE SCALE GENOMIC DNA]</scope>
    <source>
        <strain evidence="2">VKM B-2159</strain>
    </source>
</reference>
<accession>A0A3R7NY42</accession>
<dbReference type="EMBL" id="PXNQ02000004">
    <property type="protein sequence ID" value="RNF35032.1"/>
    <property type="molecule type" value="Genomic_DNA"/>
</dbReference>
<dbReference type="SUPFAM" id="SSF159894">
    <property type="entry name" value="YgaC/TfoX-N like"/>
    <property type="match status" value="1"/>
</dbReference>
<evidence type="ECO:0000259" key="1">
    <source>
        <dbReference type="Pfam" id="PF04993"/>
    </source>
</evidence>
<dbReference type="Pfam" id="PF04993">
    <property type="entry name" value="TfoX_N"/>
    <property type="match status" value="1"/>
</dbReference>
<proteinExistence type="predicted"/>
<dbReference type="OrthoDB" id="214902at2"/>
<keyword evidence="3" id="KW-1185">Reference proteome</keyword>
<dbReference type="InterPro" id="IPR007076">
    <property type="entry name" value="TfoX_N"/>
</dbReference>
<organism evidence="2 3">
    <name type="scientific">Paracoccus methylarcula</name>
    <dbReference type="NCBI Taxonomy" id="72022"/>
    <lineage>
        <taxon>Bacteria</taxon>
        <taxon>Pseudomonadati</taxon>
        <taxon>Pseudomonadota</taxon>
        <taxon>Alphaproteobacteria</taxon>
        <taxon>Rhodobacterales</taxon>
        <taxon>Paracoccaceae</taxon>
        <taxon>Paracoccus</taxon>
    </lineage>
</organism>
<evidence type="ECO:0000313" key="3">
    <source>
        <dbReference type="Proteomes" id="UP000238137"/>
    </source>
</evidence>
<dbReference type="Proteomes" id="UP000238137">
    <property type="component" value="Unassembled WGS sequence"/>
</dbReference>
<protein>
    <submittedName>
        <fullName evidence="2">Cold-shock protein</fullName>
    </submittedName>
</protein>
<dbReference type="AlphaFoldDB" id="A0A3R7NY42"/>
<evidence type="ECO:0000313" key="2">
    <source>
        <dbReference type="EMBL" id="RNF35032.1"/>
    </source>
</evidence>
<comment type="caution">
    <text evidence="2">The sequence shown here is derived from an EMBL/GenBank/DDBJ whole genome shotgun (WGS) entry which is preliminary data.</text>
</comment>
<gene>
    <name evidence="2" type="ORF">A7A09_008660</name>
</gene>
<feature type="domain" description="TfoX N-terminal" evidence="1">
    <location>
        <begin position="38"/>
        <end position="122"/>
    </location>
</feature>
<sequence>MPLARRDRGPSAPGFRLRGVRAMTRDPGLESQLLDDLDHPDGIESRPMFGGLCHMLNGHMLCAAREGRAMFRVGKEAEPEALLFPGTERMSQSGRDKPGFVWLSGPSLADDTIRRGLARMALAHVSTFPPKDR</sequence>